<name>A0A183AHF6_9TREM</name>
<dbReference type="SUPFAM" id="SSF47986">
    <property type="entry name" value="DEATH domain"/>
    <property type="match status" value="1"/>
</dbReference>
<dbReference type="AlphaFoldDB" id="A0A183AHF6"/>
<gene>
    <name evidence="2" type="ORF">ECPE_LOCUS6391</name>
</gene>
<protein>
    <submittedName>
        <fullName evidence="4">Death domain-containing protein</fullName>
    </submittedName>
</protein>
<dbReference type="Pfam" id="PF00531">
    <property type="entry name" value="Death"/>
    <property type="match status" value="1"/>
</dbReference>
<dbReference type="GO" id="GO:0005042">
    <property type="term" value="F:netrin receptor activity"/>
    <property type="evidence" value="ECO:0007669"/>
    <property type="project" value="InterPro"/>
</dbReference>
<keyword evidence="3" id="KW-1185">Reference proteome</keyword>
<reference evidence="2 3" key="2">
    <citation type="submission" date="2018-11" db="EMBL/GenBank/DDBJ databases">
        <authorList>
            <consortium name="Pathogen Informatics"/>
        </authorList>
    </citation>
    <scope>NUCLEOTIDE SEQUENCE [LARGE SCALE GENOMIC DNA]</scope>
    <source>
        <strain evidence="2 3">Egypt</strain>
    </source>
</reference>
<reference evidence="4" key="1">
    <citation type="submission" date="2016-06" db="UniProtKB">
        <authorList>
            <consortium name="WormBaseParasite"/>
        </authorList>
    </citation>
    <scope>IDENTIFICATION</scope>
</reference>
<feature type="domain" description="Death" evidence="1">
    <location>
        <begin position="224"/>
        <end position="288"/>
    </location>
</feature>
<evidence type="ECO:0000313" key="2">
    <source>
        <dbReference type="EMBL" id="VDP78266.1"/>
    </source>
</evidence>
<sequence>MGLRGTNENLKDTNALVPLHNYGAATKMLRLAAFSSRLTPTMDYNIRVYVLSDTKDALKHVCSVESRLDGRLLDSTKPFPFRDNGIGLSFRIEDVSPGWRSRLQTRIQEIPFRHIWSGTQMAMLHCAFSLEHVDPAYSSVSCHILVYQENTNTGCQSQHQLLEIMSENAERPNPLFPRSAPGTRSGPYVEDPISTTPIQPFRLPWSVRRRICESMEHSTTRENDWRVLAVQLGMERHIIQLATKNSPTNSLLDLWEAQHRHGQGLEELKYKLINIGRIDCANIIEFETAQIWDKR</sequence>
<dbReference type="InterPro" id="IPR011029">
    <property type="entry name" value="DEATH-like_dom_sf"/>
</dbReference>
<dbReference type="Gene3D" id="1.10.533.10">
    <property type="entry name" value="Death Domain, Fas"/>
    <property type="match status" value="1"/>
</dbReference>
<organism evidence="4">
    <name type="scientific">Echinostoma caproni</name>
    <dbReference type="NCBI Taxonomy" id="27848"/>
    <lineage>
        <taxon>Eukaryota</taxon>
        <taxon>Metazoa</taxon>
        <taxon>Spiralia</taxon>
        <taxon>Lophotrochozoa</taxon>
        <taxon>Platyhelminthes</taxon>
        <taxon>Trematoda</taxon>
        <taxon>Digenea</taxon>
        <taxon>Plagiorchiida</taxon>
        <taxon>Echinostomata</taxon>
        <taxon>Echinostomatoidea</taxon>
        <taxon>Echinostomatidae</taxon>
        <taxon>Echinostoma</taxon>
    </lineage>
</organism>
<evidence type="ECO:0000313" key="4">
    <source>
        <dbReference type="WBParaSite" id="ECPE_0000640401-mRNA-1"/>
    </source>
</evidence>
<accession>A0A183AHF6</accession>
<proteinExistence type="predicted"/>
<dbReference type="Proteomes" id="UP000272942">
    <property type="component" value="Unassembled WGS sequence"/>
</dbReference>
<dbReference type="InterPro" id="IPR033772">
    <property type="entry name" value="UPA"/>
</dbReference>
<dbReference type="OrthoDB" id="5973910at2759"/>
<dbReference type="PROSITE" id="PS50017">
    <property type="entry name" value="DEATH_DOMAIN"/>
    <property type="match status" value="1"/>
</dbReference>
<evidence type="ECO:0000259" key="1">
    <source>
        <dbReference type="PROSITE" id="PS50017"/>
    </source>
</evidence>
<dbReference type="InterPro" id="IPR000488">
    <property type="entry name" value="Death_dom"/>
</dbReference>
<dbReference type="PANTHER" id="PTHR12582">
    <property type="entry name" value="NETRIN RECEPTOR UNC5"/>
    <property type="match status" value="1"/>
</dbReference>
<dbReference type="GO" id="GO:0016020">
    <property type="term" value="C:membrane"/>
    <property type="evidence" value="ECO:0007669"/>
    <property type="project" value="InterPro"/>
</dbReference>
<evidence type="ECO:0000313" key="3">
    <source>
        <dbReference type="Proteomes" id="UP000272942"/>
    </source>
</evidence>
<dbReference type="PANTHER" id="PTHR12582:SF47">
    <property type="entry name" value="NETRIN RECEPTOR UNC-5"/>
    <property type="match status" value="1"/>
</dbReference>
<dbReference type="WBParaSite" id="ECPE_0000640401-mRNA-1">
    <property type="protein sequence ID" value="ECPE_0000640401-mRNA-1"/>
    <property type="gene ID" value="ECPE_0000640401"/>
</dbReference>
<dbReference type="Pfam" id="PF17217">
    <property type="entry name" value="UPA"/>
    <property type="match status" value="1"/>
</dbReference>
<dbReference type="InterPro" id="IPR037936">
    <property type="entry name" value="UNC5A-D"/>
</dbReference>
<dbReference type="SMART" id="SM00005">
    <property type="entry name" value="DEATH"/>
    <property type="match status" value="1"/>
</dbReference>
<dbReference type="EMBL" id="UZAN01043390">
    <property type="protein sequence ID" value="VDP78266.1"/>
    <property type="molecule type" value="Genomic_DNA"/>
</dbReference>